<dbReference type="PROSITE" id="PS50800">
    <property type="entry name" value="SAP"/>
    <property type="match status" value="1"/>
</dbReference>
<evidence type="ECO:0000313" key="3">
    <source>
        <dbReference type="EMBL" id="CDH59663.1"/>
    </source>
</evidence>
<sequence length="354" mass="39099">MFNAIRTLTRVPLTTRPPCGRMLHQSACRRTIDPAHWNKTSLMRLRKSQLEDLAREHELSTGGTKLEIVQRLLQQSSSNSASWEMDDPIERRVQDAIATQRSQAEKSEPGSRPTFEDSMEASSDVVDEEQEHKKNNTTNQEMEAGNWVEAFELKLGHSHLRQKPKRSNIFSSAPSNVRSSSAISQATATAGAPLHPTPPSPAATPVAAVDNNEPMPEDINQHWVRAFEQKATSQRSRRHMLGNDTFTSTDIEPNVLDFIDTMGTPKQEQQEQPLNDQVEQEIVDALKSDSTTTNTNTATTTTTATNTTADNEKKEDPANSNVVITSMIGSGLLVWVAGGEKGFKHLADILMSSS</sequence>
<protein>
    <recommendedName>
        <fullName evidence="2">SAP domain-containing protein</fullName>
    </recommendedName>
</protein>
<comment type="caution">
    <text evidence="3">The sequence shown here is derived from an EMBL/GenBank/DDBJ whole genome shotgun (WGS) entry which is preliminary data.</text>
</comment>
<reference evidence="3" key="1">
    <citation type="submission" date="2013-08" db="EMBL/GenBank/DDBJ databases">
        <title>Gene expansion shapes genome architecture in the human pathogen Lichtheimia corymbifera: an evolutionary genomics analysis in the ancient terrestrial Mucorales (Mucoromycotina).</title>
        <authorList>
            <person name="Schwartze V.U."/>
            <person name="Winter S."/>
            <person name="Shelest E."/>
            <person name="Marcet-Houben M."/>
            <person name="Horn F."/>
            <person name="Wehner S."/>
            <person name="Hoffmann K."/>
            <person name="Riege K."/>
            <person name="Sammeth M."/>
            <person name="Nowrousian M."/>
            <person name="Valiante V."/>
            <person name="Linde J."/>
            <person name="Jacobsen I.D."/>
            <person name="Marz M."/>
            <person name="Brakhage A.A."/>
            <person name="Gabaldon T."/>
            <person name="Bocker S."/>
            <person name="Voigt K."/>
        </authorList>
    </citation>
    <scope>NUCLEOTIDE SEQUENCE [LARGE SCALE GENOMIC DNA]</scope>
    <source>
        <strain evidence="3">FSU 9682</strain>
    </source>
</reference>
<dbReference type="Proteomes" id="UP000027586">
    <property type="component" value="Unassembled WGS sequence"/>
</dbReference>
<keyword evidence="4" id="KW-1185">Reference proteome</keyword>
<proteinExistence type="predicted"/>
<feature type="region of interest" description="Disordered" evidence="1">
    <location>
        <begin position="287"/>
        <end position="317"/>
    </location>
</feature>
<dbReference type="InterPro" id="IPR003034">
    <property type="entry name" value="SAP_dom"/>
</dbReference>
<feature type="compositionally biased region" description="Low complexity" evidence="1">
    <location>
        <begin position="291"/>
        <end position="309"/>
    </location>
</feature>
<evidence type="ECO:0000259" key="2">
    <source>
        <dbReference type="PROSITE" id="PS50800"/>
    </source>
</evidence>
<dbReference type="EMBL" id="CBTN010000073">
    <property type="protein sequence ID" value="CDH59663.1"/>
    <property type="molecule type" value="Genomic_DNA"/>
</dbReference>
<organism evidence="3 4">
    <name type="scientific">Lichtheimia corymbifera JMRC:FSU:9682</name>
    <dbReference type="NCBI Taxonomy" id="1263082"/>
    <lineage>
        <taxon>Eukaryota</taxon>
        <taxon>Fungi</taxon>
        <taxon>Fungi incertae sedis</taxon>
        <taxon>Mucoromycota</taxon>
        <taxon>Mucoromycotina</taxon>
        <taxon>Mucoromycetes</taxon>
        <taxon>Mucorales</taxon>
        <taxon>Lichtheimiaceae</taxon>
        <taxon>Lichtheimia</taxon>
    </lineage>
</organism>
<feature type="region of interest" description="Disordered" evidence="1">
    <location>
        <begin position="99"/>
        <end position="143"/>
    </location>
</feature>
<dbReference type="AlphaFoldDB" id="A0A068SBA1"/>
<feature type="region of interest" description="Disordered" evidence="1">
    <location>
        <begin position="158"/>
        <end position="206"/>
    </location>
</feature>
<feature type="domain" description="SAP" evidence="2">
    <location>
        <begin position="42"/>
        <end position="76"/>
    </location>
</feature>
<dbReference type="OrthoDB" id="2290844at2759"/>
<dbReference type="VEuPathDB" id="FungiDB:LCOR_10470.1"/>
<evidence type="ECO:0000256" key="1">
    <source>
        <dbReference type="SAM" id="MobiDB-lite"/>
    </source>
</evidence>
<name>A0A068SBA1_9FUNG</name>
<evidence type="ECO:0000313" key="4">
    <source>
        <dbReference type="Proteomes" id="UP000027586"/>
    </source>
</evidence>
<feature type="compositionally biased region" description="Low complexity" evidence="1">
    <location>
        <begin position="171"/>
        <end position="194"/>
    </location>
</feature>
<gene>
    <name evidence="3" type="ORF">LCOR_10470.1</name>
</gene>
<accession>A0A068SBA1</accession>